<dbReference type="RefSeq" id="WP_345005930.1">
    <property type="nucleotide sequence ID" value="NZ_BAABCY010000055.1"/>
</dbReference>
<dbReference type="Pfam" id="PF04389">
    <property type="entry name" value="Peptidase_M28"/>
    <property type="match status" value="1"/>
</dbReference>
<evidence type="ECO:0000259" key="1">
    <source>
        <dbReference type="Pfam" id="PF04389"/>
    </source>
</evidence>
<keyword evidence="3" id="KW-1185">Reference proteome</keyword>
<dbReference type="InterPro" id="IPR007484">
    <property type="entry name" value="Peptidase_M28"/>
</dbReference>
<gene>
    <name evidence="2" type="ORF">GCM10022395_20510</name>
</gene>
<evidence type="ECO:0000313" key="3">
    <source>
        <dbReference type="Proteomes" id="UP001500954"/>
    </source>
</evidence>
<sequence length="306" mass="34646">MYYKLIIAILVACLPSVVICFAQNKPKDTLLFNENLMLQHVKTLSSDAFEGRRTGTEGAIKTKKYIINQFHALNVLPIGETYEQPFSFVKGKETFHGVNVLGQIKGSTFPEKYIVISAHYDHEGIKQGRIYNGADDNASGVGALFSVAEYLKNNPPKHSIILVAFDAEELELQGSKYFVNHPVVPLNKIKANINMDMISRSDNKELFVVGSRYNKSLDYIIKNLESFNNIKLSVGYDGAKRGENWVYSSDHAWFHRKGIPFLYFGVVDHEDYHEPTDDYENIQPAFYIEAVKVIVSILNKVDCSTF</sequence>
<feature type="domain" description="Peptidase M28" evidence="1">
    <location>
        <begin position="99"/>
        <end position="294"/>
    </location>
</feature>
<dbReference type="PANTHER" id="PTHR12147">
    <property type="entry name" value="METALLOPEPTIDASE M28 FAMILY MEMBER"/>
    <property type="match status" value="1"/>
</dbReference>
<reference evidence="3" key="1">
    <citation type="journal article" date="2019" name="Int. J. Syst. Evol. Microbiol.">
        <title>The Global Catalogue of Microorganisms (GCM) 10K type strain sequencing project: providing services to taxonomists for standard genome sequencing and annotation.</title>
        <authorList>
            <consortium name="The Broad Institute Genomics Platform"/>
            <consortium name="The Broad Institute Genome Sequencing Center for Infectious Disease"/>
            <person name="Wu L."/>
            <person name="Ma J."/>
        </authorList>
    </citation>
    <scope>NUCLEOTIDE SEQUENCE [LARGE SCALE GENOMIC DNA]</scope>
    <source>
        <strain evidence="3">JCM 17111</strain>
    </source>
</reference>
<dbReference type="EMBL" id="BAABCY010000055">
    <property type="protein sequence ID" value="GAA3570806.1"/>
    <property type="molecule type" value="Genomic_DNA"/>
</dbReference>
<organism evidence="2 3">
    <name type="scientific">Snuella lapsa</name>
    <dbReference type="NCBI Taxonomy" id="870481"/>
    <lineage>
        <taxon>Bacteria</taxon>
        <taxon>Pseudomonadati</taxon>
        <taxon>Bacteroidota</taxon>
        <taxon>Flavobacteriia</taxon>
        <taxon>Flavobacteriales</taxon>
        <taxon>Flavobacteriaceae</taxon>
        <taxon>Snuella</taxon>
    </lineage>
</organism>
<dbReference type="Gene3D" id="3.40.630.10">
    <property type="entry name" value="Zn peptidases"/>
    <property type="match status" value="1"/>
</dbReference>
<name>A0ABP6XR01_9FLAO</name>
<dbReference type="PANTHER" id="PTHR12147:SF26">
    <property type="entry name" value="PEPTIDASE M28 DOMAIN-CONTAINING PROTEIN"/>
    <property type="match status" value="1"/>
</dbReference>
<dbReference type="Proteomes" id="UP001500954">
    <property type="component" value="Unassembled WGS sequence"/>
</dbReference>
<dbReference type="InterPro" id="IPR045175">
    <property type="entry name" value="M28_fam"/>
</dbReference>
<accession>A0ABP6XR01</accession>
<comment type="caution">
    <text evidence="2">The sequence shown here is derived from an EMBL/GenBank/DDBJ whole genome shotgun (WGS) entry which is preliminary data.</text>
</comment>
<protein>
    <submittedName>
        <fullName evidence="2">M20/M25/M40 family metallo-hydrolase</fullName>
    </submittedName>
</protein>
<proteinExistence type="predicted"/>
<evidence type="ECO:0000313" key="2">
    <source>
        <dbReference type="EMBL" id="GAA3570806.1"/>
    </source>
</evidence>
<dbReference type="SUPFAM" id="SSF53187">
    <property type="entry name" value="Zn-dependent exopeptidases"/>
    <property type="match status" value="1"/>
</dbReference>